<evidence type="ECO:0008006" key="3">
    <source>
        <dbReference type="Google" id="ProtNLM"/>
    </source>
</evidence>
<evidence type="ECO:0000313" key="2">
    <source>
        <dbReference type="Proteomes" id="UP000403538"/>
    </source>
</evidence>
<reference evidence="1 2" key="1">
    <citation type="submission" date="2019-05" db="EMBL/GenBank/DDBJ databases">
        <authorList>
            <consortium name="Pathogen Informatics"/>
        </authorList>
    </citation>
    <scope>NUCLEOTIDE SEQUENCE [LARGE SCALE GENOMIC DNA]</scope>
    <source>
        <strain evidence="1 2">NCTC11062</strain>
    </source>
</reference>
<dbReference type="RefSeq" id="WP_143876582.1">
    <property type="nucleotide sequence ID" value="NZ_CABEID010000001.1"/>
</dbReference>
<accession>A0A4U9ZA81</accession>
<sequence>MLKLQVKKAFYDWQDNILRQAGEVIEMTQVRYDEFTQNLAKQGVDVDDIVAIVKEPKNKEAPAK</sequence>
<dbReference type="Proteomes" id="UP000403538">
    <property type="component" value="Unassembled WGS sequence"/>
</dbReference>
<dbReference type="EMBL" id="CABEID010000001">
    <property type="protein sequence ID" value="VTS35861.1"/>
    <property type="molecule type" value="Genomic_DNA"/>
</dbReference>
<name>A0A4U9ZA81_STRAP</name>
<dbReference type="AlphaFoldDB" id="A0A4U9ZA81"/>
<protein>
    <recommendedName>
        <fullName evidence="3">Phage protein</fullName>
    </recommendedName>
</protein>
<gene>
    <name evidence="1" type="ORF">NCTC11062_01122</name>
</gene>
<organism evidence="1 2">
    <name type="scientific">Streptococcus anginosus</name>
    <dbReference type="NCBI Taxonomy" id="1328"/>
    <lineage>
        <taxon>Bacteria</taxon>
        <taxon>Bacillati</taxon>
        <taxon>Bacillota</taxon>
        <taxon>Bacilli</taxon>
        <taxon>Lactobacillales</taxon>
        <taxon>Streptococcaceae</taxon>
        <taxon>Streptococcus</taxon>
        <taxon>Streptococcus anginosus group</taxon>
    </lineage>
</organism>
<evidence type="ECO:0000313" key="1">
    <source>
        <dbReference type="EMBL" id="VTS35861.1"/>
    </source>
</evidence>
<proteinExistence type="predicted"/>